<feature type="region of interest" description="Disordered" evidence="1">
    <location>
        <begin position="1138"/>
        <end position="1164"/>
    </location>
</feature>
<name>A0ABP1RTC6_9HEXA</name>
<reference evidence="3 4" key="1">
    <citation type="submission" date="2024-08" db="EMBL/GenBank/DDBJ databases">
        <authorList>
            <person name="Cucini C."/>
            <person name="Frati F."/>
        </authorList>
    </citation>
    <scope>NUCLEOTIDE SEQUENCE [LARGE SCALE GENOMIC DNA]</scope>
</reference>
<feature type="region of interest" description="Disordered" evidence="1">
    <location>
        <begin position="1287"/>
        <end position="1314"/>
    </location>
</feature>
<gene>
    <name evidence="3" type="ORF">ODALV1_LOCUS25835</name>
</gene>
<accession>A0ABP1RTC6</accession>
<dbReference type="InterPro" id="IPR027417">
    <property type="entry name" value="P-loop_NTPase"/>
</dbReference>
<feature type="region of interest" description="Disordered" evidence="1">
    <location>
        <begin position="1098"/>
        <end position="1120"/>
    </location>
</feature>
<feature type="signal peptide" evidence="2">
    <location>
        <begin position="1"/>
        <end position="23"/>
    </location>
</feature>
<keyword evidence="4" id="KW-1185">Reference proteome</keyword>
<feature type="chain" id="PRO_5046650044" evidence="2">
    <location>
        <begin position="24"/>
        <end position="1347"/>
    </location>
</feature>
<comment type="caution">
    <text evidence="3">The sequence shown here is derived from an EMBL/GenBank/DDBJ whole genome shotgun (WGS) entry which is preliminary data.</text>
</comment>
<proteinExistence type="predicted"/>
<dbReference type="CDD" id="cd00882">
    <property type="entry name" value="Ras_like_GTPase"/>
    <property type="match status" value="1"/>
</dbReference>
<organism evidence="3 4">
    <name type="scientific">Orchesella dallaii</name>
    <dbReference type="NCBI Taxonomy" id="48710"/>
    <lineage>
        <taxon>Eukaryota</taxon>
        <taxon>Metazoa</taxon>
        <taxon>Ecdysozoa</taxon>
        <taxon>Arthropoda</taxon>
        <taxon>Hexapoda</taxon>
        <taxon>Collembola</taxon>
        <taxon>Entomobryomorpha</taxon>
        <taxon>Entomobryoidea</taxon>
        <taxon>Orchesellidae</taxon>
        <taxon>Orchesellinae</taxon>
        <taxon>Orchesella</taxon>
    </lineage>
</organism>
<evidence type="ECO:0000256" key="1">
    <source>
        <dbReference type="SAM" id="MobiDB-lite"/>
    </source>
</evidence>
<dbReference type="SUPFAM" id="SSF52540">
    <property type="entry name" value="P-loop containing nucleoside triphosphate hydrolases"/>
    <property type="match status" value="1"/>
</dbReference>
<keyword evidence="2" id="KW-0732">Signal</keyword>
<feature type="compositionally biased region" description="Gly residues" evidence="1">
    <location>
        <begin position="1142"/>
        <end position="1158"/>
    </location>
</feature>
<sequence>MKVSTILIYCLLIVALGLPISNARRRKASSLAAQNNCTVLPKPTTNSSLVSQPEEKLQQILLRGLGQLDFEHHNKTAIFVLGNTGSGKTTLTQTLNGNLSQLHAVLTQSGQLVIIDDQQRIGLPTTTSKTLVPEYVVNPENNVSFYDCPGFDDNRGARQDIAAMYFVNAITEHVTQAKFLFVVTHSSVIPGNDRLDFDLLVTHASQFLMNMKKFNNSIGLVVTKVSRVSVINGEPLEDDDILFGIVGFLEQYHTTLLQKLEEEGIDEKELALRERKVQFVEILLQEDEDENFPKIWFLKHPPRCGRYSDMPYYTELRKKMTDLYMNNLVYSPTETTDFGFTLKDKTLLEISDKYVPEIKSDMENNTVKVISELMETFQAEFETKFDSNQTIKEALLKVNDVHEQLTEFHVQNVTVSLQVKGLFDTFGYSVPESYISEMGKHEDVLKFYERVTMSKIPKPTLNYTLSNLQTFIRNLRENALLTVQQVIVPGIVYDIGNSSNQVVEELMNKYKTDFDRDFNGSENEMREALLKLKSIHTTLTNFISMQNHSHLHSQVVPKLYHIFQYPVPEFYVNHTKTQENWLKFYENVTLVRAQQPLLYPVFLKLQSNIRNLEEQTWAYIRTVSAPEISTRMNQSVNRLVEEVMLKFDLNSDFDQFDSFEEEDFNDKVGQELVKFNEMCKRLTEFSLTESGNQTFTRNVQRMFDVVNHPVAHSSLTTIRNDEDLLEFYEDVVGAIHSPSLETSLSKLKTHIETYKNVLWKSITDVTIPEIFSELEGIGERRVTEVIDSLMNEFYNGMSRITMPAKVESMKRHYSSVQGLKQKWQNLSPPEYRLSSSPVTLASEISTLYSNLGFGKPDQNYINYMQQLEELLDIFGEQMGSLIKRPLGEWLATPKEAIVKIGHVFEWYEFLVRTDHELKQYNSHKDFDRLGLSRTISSSDDAVRLLKQLRPSLFTWSIDEIFKKHTNDNDKRFLTDIVSNAFSTATQVQCLSSYGKAVVKGNFVKFTDFMGSGTSLESLCHFELKELEIFATEVVYFDSDILGKGKSPTVTVAADKWEIIGNRKIDLIGSNGEPYSYVPAFVTRIHVYIKQIHPSIKVSRKPGEPGLPGIPGQPGKPGENGGSFYGIYGSISNSRHLTINVSGGNGGDGQQGGDGGDGYDGSDATYNNLPGAYEGKDGSELEGTLVITLAYNQRYFQYGGTSGGSGSAGGDGGSMGIGGYPGFVNFISGGASQHTEISIIRNKGMDGKPGKGGKGGRGGKYGHSYGCYLRMVLLAAWWDSCGPVPKDTRASNGRNGYDGYQSAGRVLPEPPRSSGNFPRSIFNNFRSFVIAKNNEVGRQFVDKMNGIV</sequence>
<evidence type="ECO:0000256" key="2">
    <source>
        <dbReference type="SAM" id="SignalP"/>
    </source>
</evidence>
<protein>
    <submittedName>
        <fullName evidence="3">Uncharacterized protein</fullName>
    </submittedName>
</protein>
<dbReference type="EMBL" id="CAXLJM020000107">
    <property type="protein sequence ID" value="CAL8135118.1"/>
    <property type="molecule type" value="Genomic_DNA"/>
</dbReference>
<evidence type="ECO:0000313" key="3">
    <source>
        <dbReference type="EMBL" id="CAL8135118.1"/>
    </source>
</evidence>
<evidence type="ECO:0000313" key="4">
    <source>
        <dbReference type="Proteomes" id="UP001642540"/>
    </source>
</evidence>
<dbReference type="Gene3D" id="3.40.50.300">
    <property type="entry name" value="P-loop containing nucleotide triphosphate hydrolases"/>
    <property type="match status" value="1"/>
</dbReference>
<dbReference type="Proteomes" id="UP001642540">
    <property type="component" value="Unassembled WGS sequence"/>
</dbReference>